<feature type="transmembrane region" description="Helical" evidence="2">
    <location>
        <begin position="57"/>
        <end position="79"/>
    </location>
</feature>
<keyword evidence="2" id="KW-0472">Membrane</keyword>
<feature type="transmembrane region" description="Helical" evidence="2">
    <location>
        <begin position="120"/>
        <end position="141"/>
    </location>
</feature>
<reference evidence="3 4" key="1">
    <citation type="submission" date="2020-02" db="EMBL/GenBank/DDBJ databases">
        <title>Genome sequence of the type strain DSM 27180 of Arthrobacter silviterrae.</title>
        <authorList>
            <person name="Gao J."/>
            <person name="Sun J."/>
        </authorList>
    </citation>
    <scope>NUCLEOTIDE SEQUENCE [LARGE SCALE GENOMIC DNA]</scope>
    <source>
        <strain evidence="3 4">DSM 27180</strain>
    </source>
</reference>
<keyword evidence="2" id="KW-1133">Transmembrane helix</keyword>
<evidence type="ECO:0000256" key="1">
    <source>
        <dbReference type="SAM" id="MobiDB-lite"/>
    </source>
</evidence>
<feature type="region of interest" description="Disordered" evidence="1">
    <location>
        <begin position="194"/>
        <end position="221"/>
    </location>
</feature>
<accession>A0ABX0DFC6</accession>
<feature type="transmembrane region" description="Helical" evidence="2">
    <location>
        <begin position="162"/>
        <end position="185"/>
    </location>
</feature>
<comment type="caution">
    <text evidence="3">The sequence shown here is derived from an EMBL/GenBank/DDBJ whole genome shotgun (WGS) entry which is preliminary data.</text>
</comment>
<dbReference type="RefSeq" id="WP_165183755.1">
    <property type="nucleotide sequence ID" value="NZ_JAAKZI010000059.1"/>
</dbReference>
<evidence type="ECO:0000313" key="3">
    <source>
        <dbReference type="EMBL" id="NGN85549.1"/>
    </source>
</evidence>
<name>A0ABX0DFC6_9MICC</name>
<sequence>MSLRRASIGRPRASARSGGELASLCVGVAAVGIAALGSAAASSLVAGLNGAAGPAVWWEWVAALGSAAWAGAALFYAFATFRTGHLLMAGVAVRAVAVAALVHLAGILIGLWRVPEDARYLDLTLAALLVLELSVIAVMGWQHNKALRTSFRASAGWKPSALAVIGTMFFVSIVVASVTTLGLAASTAGQLAVPHSGHGSHSPGGHLPANLEQLKHSGHHH</sequence>
<organism evidence="3 4">
    <name type="scientific">Arthrobacter silviterrae</name>
    <dbReference type="NCBI Taxonomy" id="2026658"/>
    <lineage>
        <taxon>Bacteria</taxon>
        <taxon>Bacillati</taxon>
        <taxon>Actinomycetota</taxon>
        <taxon>Actinomycetes</taxon>
        <taxon>Micrococcales</taxon>
        <taxon>Micrococcaceae</taxon>
        <taxon>Arthrobacter</taxon>
    </lineage>
</organism>
<evidence type="ECO:0000256" key="2">
    <source>
        <dbReference type="SAM" id="Phobius"/>
    </source>
</evidence>
<feature type="transmembrane region" description="Helical" evidence="2">
    <location>
        <begin position="21"/>
        <end position="45"/>
    </location>
</feature>
<dbReference type="EMBL" id="JAAKZI010000059">
    <property type="protein sequence ID" value="NGN85549.1"/>
    <property type="molecule type" value="Genomic_DNA"/>
</dbReference>
<evidence type="ECO:0000313" key="4">
    <source>
        <dbReference type="Proteomes" id="UP000479226"/>
    </source>
</evidence>
<keyword evidence="4" id="KW-1185">Reference proteome</keyword>
<feature type="compositionally biased region" description="Low complexity" evidence="1">
    <location>
        <begin position="194"/>
        <end position="206"/>
    </location>
</feature>
<protein>
    <submittedName>
        <fullName evidence="3">Uncharacterized protein</fullName>
    </submittedName>
</protein>
<proteinExistence type="predicted"/>
<dbReference type="Proteomes" id="UP000479226">
    <property type="component" value="Unassembled WGS sequence"/>
</dbReference>
<feature type="transmembrane region" description="Helical" evidence="2">
    <location>
        <begin position="91"/>
        <end position="114"/>
    </location>
</feature>
<gene>
    <name evidence="3" type="ORF">G6N77_19085</name>
</gene>
<keyword evidence="2" id="KW-0812">Transmembrane</keyword>